<evidence type="ECO:0000259" key="6">
    <source>
        <dbReference type="Pfam" id="PF00692"/>
    </source>
</evidence>
<feature type="compositionally biased region" description="Polar residues" evidence="5">
    <location>
        <begin position="252"/>
        <end position="261"/>
    </location>
</feature>
<dbReference type="Gene3D" id="2.70.40.10">
    <property type="match status" value="1"/>
</dbReference>
<dbReference type="GO" id="GO:0006226">
    <property type="term" value="P:dUMP biosynthetic process"/>
    <property type="evidence" value="ECO:0007669"/>
    <property type="project" value="InterPro"/>
</dbReference>
<dbReference type="CDD" id="cd07557">
    <property type="entry name" value="trimeric_dUTPase"/>
    <property type="match status" value="1"/>
</dbReference>
<accession>A0A8S5V779</accession>
<comment type="similarity">
    <text evidence="1">Belongs to the dUTPase family.</text>
</comment>
<keyword evidence="3" id="KW-0378">Hydrolase</keyword>
<dbReference type="InterPro" id="IPR029054">
    <property type="entry name" value="dUTPase-like"/>
</dbReference>
<dbReference type="GO" id="GO:0000287">
    <property type="term" value="F:magnesium ion binding"/>
    <property type="evidence" value="ECO:0007669"/>
    <property type="project" value="InterPro"/>
</dbReference>
<proteinExistence type="inferred from homology"/>
<name>A0A8S5V779_9CAUD</name>
<dbReference type="PANTHER" id="PTHR11241">
    <property type="entry name" value="DEOXYURIDINE 5'-TRIPHOSPHATE NUCLEOTIDOHYDROLASE"/>
    <property type="match status" value="1"/>
</dbReference>
<evidence type="ECO:0000256" key="5">
    <source>
        <dbReference type="SAM" id="MobiDB-lite"/>
    </source>
</evidence>
<feature type="domain" description="dUTPase-like" evidence="6">
    <location>
        <begin position="47"/>
        <end position="132"/>
    </location>
</feature>
<evidence type="ECO:0000256" key="2">
    <source>
        <dbReference type="ARBA" id="ARBA00012379"/>
    </source>
</evidence>
<dbReference type="GO" id="GO:0046081">
    <property type="term" value="P:dUTP catabolic process"/>
    <property type="evidence" value="ECO:0007669"/>
    <property type="project" value="InterPro"/>
</dbReference>
<keyword evidence="4" id="KW-0546">Nucleotide metabolism</keyword>
<feature type="region of interest" description="Disordered" evidence="5">
    <location>
        <begin position="207"/>
        <end position="261"/>
    </location>
</feature>
<evidence type="ECO:0000256" key="4">
    <source>
        <dbReference type="ARBA" id="ARBA00023080"/>
    </source>
</evidence>
<evidence type="ECO:0000256" key="1">
    <source>
        <dbReference type="ARBA" id="ARBA00006581"/>
    </source>
</evidence>
<feature type="compositionally biased region" description="Basic and acidic residues" evidence="5">
    <location>
        <begin position="237"/>
        <end position="249"/>
    </location>
</feature>
<dbReference type="EC" id="3.6.1.23" evidence="2"/>
<dbReference type="InterPro" id="IPR008181">
    <property type="entry name" value="dUTPase"/>
</dbReference>
<dbReference type="InterPro" id="IPR033704">
    <property type="entry name" value="dUTPase_trimeric"/>
</dbReference>
<organism evidence="7">
    <name type="scientific">CrAss-like virus sp. ctUXy6</name>
    <dbReference type="NCBI Taxonomy" id="2825835"/>
    <lineage>
        <taxon>Viruses</taxon>
        <taxon>Duplodnaviria</taxon>
        <taxon>Heunggongvirae</taxon>
        <taxon>Uroviricota</taxon>
        <taxon>Caudoviricetes</taxon>
        <taxon>Crassvirales</taxon>
    </lineage>
</organism>
<feature type="domain" description="dUTPase-like" evidence="6">
    <location>
        <begin position="181"/>
        <end position="221"/>
    </location>
</feature>
<dbReference type="Pfam" id="PF00692">
    <property type="entry name" value="dUTPase"/>
    <property type="match status" value="2"/>
</dbReference>
<protein>
    <recommendedName>
        <fullName evidence="2">dUTP diphosphatase</fullName>
        <ecNumber evidence="2">3.6.1.23</ecNumber>
    </recommendedName>
</protein>
<reference evidence="7" key="1">
    <citation type="journal article" date="2021" name="Proc. Natl. Acad. Sci. U.S.A.">
        <title>A Catalog of Tens of Thousands of Viruses from Human Metagenomes Reveals Hidden Associations with Chronic Diseases.</title>
        <authorList>
            <person name="Tisza M.J."/>
            <person name="Buck C.B."/>
        </authorList>
    </citation>
    <scope>NUCLEOTIDE SEQUENCE</scope>
    <source>
        <strain evidence="7">CtUXy6</strain>
    </source>
</reference>
<dbReference type="SUPFAM" id="SSF51283">
    <property type="entry name" value="dUTPase-like"/>
    <property type="match status" value="2"/>
</dbReference>
<dbReference type="GO" id="GO:0004170">
    <property type="term" value="F:dUTP diphosphatase activity"/>
    <property type="evidence" value="ECO:0007669"/>
    <property type="project" value="UniProtKB-EC"/>
</dbReference>
<dbReference type="EMBL" id="BK016212">
    <property type="protein sequence ID" value="DAG02560.1"/>
    <property type="molecule type" value="Genomic_DNA"/>
</dbReference>
<dbReference type="InterPro" id="IPR036157">
    <property type="entry name" value="dUTPase-like_sf"/>
</dbReference>
<evidence type="ECO:0000256" key="3">
    <source>
        <dbReference type="ARBA" id="ARBA00022801"/>
    </source>
</evidence>
<dbReference type="PANTHER" id="PTHR11241:SF0">
    <property type="entry name" value="DEOXYURIDINE 5'-TRIPHOSPHATE NUCLEOTIDOHYDROLASE"/>
    <property type="match status" value="1"/>
</dbReference>
<sequence>MGNLAKAIANAIVAYKGGSYTVDTLAELIDKDINNVTVKVWREDKRIPLPVYGKEGDACCDVYATSIEYDEAKDRWIVHTGLHFALPDEYEMELRPRSSNTKTELYVPNAPGTLDWGYRGELLIIFKRRTNVHLFRAVEELKDCVRGIPGVGKNRFLASCSNELDKAGFIFPYRPISDDYEGDRICQLLVRRREKIQWEEVETIEELGSTERGEKGFGSTGGDGEAKIEEAPEPESESEKVKEVDEEPAKVSGTTQNRFAK</sequence>
<evidence type="ECO:0000313" key="7">
    <source>
        <dbReference type="EMBL" id="DAG02560.1"/>
    </source>
</evidence>